<dbReference type="AlphaFoldDB" id="A0A8T1V317"/>
<sequence>MSAAVEKPVRSTPAIQLWSRSRRHCRSKRGVTAPSRDCCGQRTSTPRASFQVAFAGAWRSAVGLAEIPDACRAHAGAAHPRFDLAFVWLPTVRARLSTIGALRLAGADSGGAMRATSVSWCPPRQMASANGRCGGDRPPRVSGSGMHAANHRLLVVHGTRRAGMGSRSDGFGPLQTLRADTLLLAAATHQHTAAAWADRGRLISRRACPAHGGLTRAMPSPRRPRRCHAGWHRSAAAARAAVRTKRVVGMGSAHWGPLLGTPPSLQTCC</sequence>
<evidence type="ECO:0000313" key="1">
    <source>
        <dbReference type="EMBL" id="KAG7375331.1"/>
    </source>
</evidence>
<accession>A0A8T1V317</accession>
<protein>
    <submittedName>
        <fullName evidence="1">Uncharacterized protein</fullName>
    </submittedName>
</protein>
<dbReference type="EMBL" id="JAGDFM010001280">
    <property type="protein sequence ID" value="KAG7375331.1"/>
    <property type="molecule type" value="Genomic_DNA"/>
</dbReference>
<organism evidence="1 2">
    <name type="scientific">Phytophthora pseudosyringae</name>
    <dbReference type="NCBI Taxonomy" id="221518"/>
    <lineage>
        <taxon>Eukaryota</taxon>
        <taxon>Sar</taxon>
        <taxon>Stramenopiles</taxon>
        <taxon>Oomycota</taxon>
        <taxon>Peronosporomycetes</taxon>
        <taxon>Peronosporales</taxon>
        <taxon>Peronosporaceae</taxon>
        <taxon>Phytophthora</taxon>
    </lineage>
</organism>
<name>A0A8T1V317_9STRA</name>
<dbReference type="Proteomes" id="UP000694044">
    <property type="component" value="Unassembled WGS sequence"/>
</dbReference>
<gene>
    <name evidence="1" type="ORF">PHYPSEUDO_001814</name>
</gene>
<reference evidence="1" key="1">
    <citation type="submission" date="2021-02" db="EMBL/GenBank/DDBJ databases">
        <authorList>
            <person name="Palmer J.M."/>
        </authorList>
    </citation>
    <scope>NUCLEOTIDE SEQUENCE</scope>
    <source>
        <strain evidence="1">SCRP734</strain>
    </source>
</reference>
<keyword evidence="2" id="KW-1185">Reference proteome</keyword>
<evidence type="ECO:0000313" key="2">
    <source>
        <dbReference type="Proteomes" id="UP000694044"/>
    </source>
</evidence>
<proteinExistence type="predicted"/>
<comment type="caution">
    <text evidence="1">The sequence shown here is derived from an EMBL/GenBank/DDBJ whole genome shotgun (WGS) entry which is preliminary data.</text>
</comment>